<dbReference type="AlphaFoldDB" id="A0A101NFX0"/>
<feature type="domain" description="DUF4232" evidence="3">
    <location>
        <begin position="37"/>
        <end position="169"/>
    </location>
</feature>
<reference evidence="4 5" key="1">
    <citation type="submission" date="2015-10" db="EMBL/GenBank/DDBJ databases">
        <title>Draft genome sequence of Streptomyces cellostaticus DSM 40189, type strain for the species Streptomyces cellostaticus.</title>
        <authorList>
            <person name="Ruckert C."/>
            <person name="Winkler A."/>
            <person name="Kalinowski J."/>
            <person name="Kampfer P."/>
            <person name="Glaeser S."/>
        </authorList>
    </citation>
    <scope>NUCLEOTIDE SEQUENCE [LARGE SCALE GENOMIC DNA]</scope>
    <source>
        <strain evidence="4 5">DSM 40189</strain>
    </source>
</reference>
<accession>A0A101NFX0</accession>
<feature type="signal peptide" evidence="2">
    <location>
        <begin position="1"/>
        <end position="24"/>
    </location>
</feature>
<dbReference type="PROSITE" id="PS51257">
    <property type="entry name" value="PROKAR_LIPOPROTEIN"/>
    <property type="match status" value="1"/>
</dbReference>
<evidence type="ECO:0000256" key="1">
    <source>
        <dbReference type="SAM" id="MobiDB-lite"/>
    </source>
</evidence>
<protein>
    <recommendedName>
        <fullName evidence="3">DUF4232 domain-containing protein</fullName>
    </recommendedName>
</protein>
<dbReference type="Proteomes" id="UP000054241">
    <property type="component" value="Unassembled WGS sequence"/>
</dbReference>
<keyword evidence="5" id="KW-1185">Reference proteome</keyword>
<sequence length="173" mass="17236">MRAIPLTVTALAAALLLTACNDSGGGSGGKNTSGSGCAVGKVSVQAGSASVAPAAGDTGEVVVSITNQSAPCTLDGFPHVELNQTGATVSLKPQKEAKAQTLKLAKGDSATFTVTYVRGKDNDDKSLKPKSMNVVLPGSDAGQSIPWKYGAIAGRTSQGDPNASVSAFQQAGD</sequence>
<evidence type="ECO:0000313" key="4">
    <source>
        <dbReference type="EMBL" id="KUM92279.1"/>
    </source>
</evidence>
<gene>
    <name evidence="4" type="ORF">AQI88_32855</name>
</gene>
<feature type="compositionally biased region" description="Polar residues" evidence="1">
    <location>
        <begin position="155"/>
        <end position="173"/>
    </location>
</feature>
<dbReference type="OrthoDB" id="3253417at2"/>
<evidence type="ECO:0000259" key="3">
    <source>
        <dbReference type="Pfam" id="PF14016"/>
    </source>
</evidence>
<feature type="region of interest" description="Disordered" evidence="1">
    <location>
        <begin position="152"/>
        <end position="173"/>
    </location>
</feature>
<evidence type="ECO:0000256" key="2">
    <source>
        <dbReference type="SAM" id="SignalP"/>
    </source>
</evidence>
<keyword evidence="2" id="KW-0732">Signal</keyword>
<feature type="chain" id="PRO_5039253147" description="DUF4232 domain-containing protein" evidence="2">
    <location>
        <begin position="25"/>
        <end position="173"/>
    </location>
</feature>
<name>A0A101NFX0_9ACTN</name>
<comment type="caution">
    <text evidence="4">The sequence shown here is derived from an EMBL/GenBank/DDBJ whole genome shotgun (WGS) entry which is preliminary data.</text>
</comment>
<organism evidence="4 5">
    <name type="scientific">Streptomyces cellostaticus</name>
    <dbReference type="NCBI Taxonomy" id="67285"/>
    <lineage>
        <taxon>Bacteria</taxon>
        <taxon>Bacillati</taxon>
        <taxon>Actinomycetota</taxon>
        <taxon>Actinomycetes</taxon>
        <taxon>Kitasatosporales</taxon>
        <taxon>Streptomycetaceae</taxon>
        <taxon>Streptomyces</taxon>
    </lineage>
</organism>
<evidence type="ECO:0000313" key="5">
    <source>
        <dbReference type="Proteomes" id="UP000054241"/>
    </source>
</evidence>
<dbReference type="EMBL" id="LMWL01000064">
    <property type="protein sequence ID" value="KUM92279.1"/>
    <property type="molecule type" value="Genomic_DNA"/>
</dbReference>
<dbReference type="STRING" id="67285.AQI88_32855"/>
<dbReference type="InterPro" id="IPR025326">
    <property type="entry name" value="DUF4232"/>
</dbReference>
<dbReference type="RefSeq" id="WP_067006424.1">
    <property type="nucleotide sequence ID" value="NZ_BNDU01000006.1"/>
</dbReference>
<proteinExistence type="predicted"/>
<dbReference type="Pfam" id="PF14016">
    <property type="entry name" value="DUF4232"/>
    <property type="match status" value="1"/>
</dbReference>